<dbReference type="InParanoid" id="A0A2I4C9A4"/>
<feature type="region of interest" description="Disordered" evidence="8">
    <location>
        <begin position="560"/>
        <end position="604"/>
    </location>
</feature>
<keyword evidence="10" id="KW-1185">Reference proteome</keyword>
<gene>
    <name evidence="11" type="primary">topaz1</name>
</gene>
<accession>A0A2I4C9A4</accession>
<feature type="domain" description="Protein TOPAZ1" evidence="9">
    <location>
        <begin position="1356"/>
        <end position="1527"/>
    </location>
</feature>
<evidence type="ECO:0000256" key="5">
    <source>
        <dbReference type="ARBA" id="ARBA00022782"/>
    </source>
</evidence>
<evidence type="ECO:0000256" key="8">
    <source>
        <dbReference type="SAM" id="MobiDB-lite"/>
    </source>
</evidence>
<dbReference type="Pfam" id="PF14669">
    <property type="entry name" value="Asp_Glu_race_2"/>
    <property type="match status" value="1"/>
</dbReference>
<evidence type="ECO:0000256" key="7">
    <source>
        <dbReference type="ARBA" id="ARBA00031943"/>
    </source>
</evidence>
<feature type="compositionally biased region" description="Polar residues" evidence="8">
    <location>
        <begin position="231"/>
        <end position="261"/>
    </location>
</feature>
<dbReference type="OrthoDB" id="8859650at2759"/>
<feature type="region of interest" description="Disordered" evidence="8">
    <location>
        <begin position="487"/>
        <end position="520"/>
    </location>
</feature>
<evidence type="ECO:0000256" key="2">
    <source>
        <dbReference type="ARBA" id="ARBA00004514"/>
    </source>
</evidence>
<dbReference type="FunCoup" id="A0A2I4C9A4">
    <property type="interactions" value="3"/>
</dbReference>
<name>A0A2I4C9A4_AUSLI</name>
<evidence type="ECO:0000256" key="3">
    <source>
        <dbReference type="ARBA" id="ARBA00016464"/>
    </source>
</evidence>
<dbReference type="GO" id="GO:0005829">
    <property type="term" value="C:cytosol"/>
    <property type="evidence" value="ECO:0007669"/>
    <property type="project" value="UniProtKB-SubCell"/>
</dbReference>
<feature type="compositionally biased region" description="Basic and acidic residues" evidence="8">
    <location>
        <begin position="897"/>
        <end position="925"/>
    </location>
</feature>
<organism evidence="10 11">
    <name type="scientific">Austrofundulus limnaeus</name>
    <name type="common">Annual killifish</name>
    <dbReference type="NCBI Taxonomy" id="52670"/>
    <lineage>
        <taxon>Eukaryota</taxon>
        <taxon>Metazoa</taxon>
        <taxon>Chordata</taxon>
        <taxon>Craniata</taxon>
        <taxon>Vertebrata</taxon>
        <taxon>Euteleostomi</taxon>
        <taxon>Actinopterygii</taxon>
        <taxon>Neopterygii</taxon>
        <taxon>Teleostei</taxon>
        <taxon>Neoteleostei</taxon>
        <taxon>Acanthomorphata</taxon>
        <taxon>Ovalentaria</taxon>
        <taxon>Atherinomorphae</taxon>
        <taxon>Cyprinodontiformes</taxon>
        <taxon>Rivulidae</taxon>
        <taxon>Austrofundulus</taxon>
    </lineage>
</organism>
<dbReference type="STRING" id="52670.A0A2I4C9A4"/>
<feature type="compositionally biased region" description="Low complexity" evidence="8">
    <location>
        <begin position="686"/>
        <end position="698"/>
    </location>
</feature>
<dbReference type="RefSeq" id="XP_013876574.1">
    <property type="nucleotide sequence ID" value="XM_014021120.1"/>
</dbReference>
<feature type="region of interest" description="Disordered" evidence="8">
    <location>
        <begin position="104"/>
        <end position="142"/>
    </location>
</feature>
<evidence type="ECO:0000256" key="6">
    <source>
        <dbReference type="ARBA" id="ARBA00022871"/>
    </source>
</evidence>
<feature type="region of interest" description="Disordered" evidence="8">
    <location>
        <begin position="210"/>
        <end position="261"/>
    </location>
</feature>
<sequence length="1748" mass="193357">MVSMLPSSSRVKLNRVALKDFMGVKLVPQRRPPKPEIKGAAESTKQEKNLVSEFLSKEDAAMGSDDSNEPFKTLLIHQKEAENGKDAVCDGLLVGGRLEQKATRSELHFSTGDEMQRKQSGPTTRGKYERSKPNTRSSDMSEKQKRLCKIGLKCSWCRFCADSEVRRRVRPRVRMPTTSCRMMRTVARKTPEAGVKSGCFRAGKTGVVADRDGLNSAGESTGGTPQPEPAASQSGTPSELGPTSNINRNVDPNSNGLDASGDFSRSSVEGCTCVICGSNNYTSPQKKNLGKQRPKSSNTGFNPPAAELNVTRETRILETPKEINANEDLPKVMLCDVAKKCDPRCHKCGYRLPDTLKSKVVHCFKQDMKAGLQIWSRCSGHNKLKNQKRRSNVLNNESISQTVTGHQKHPKVTDSEASQPSGPAELFHGGWTEEDSETSSAAVGDHQTDNRTNMFVEEDTLHRDKRIKLGDSVGSTSTAGSALEENCSITNSCDPEGELVEAETSSDASSENHETGDPESFTCQRVKPYVRKILCARTYMPWPFLKPACSAQGFTTASTSGPVCSSATEKSATNNQNQASTKQGITLQDPSSEEQNDNGNSFNNWSSYSYKANTDVSTRSETFLPSPQLDSVLCPISGLPKNAPAVDPVPTSPFPINSTEIDTCTPSPSALGLSDWETTETFSPLSDVSTHSASSSTSGIPRSLPPSIGPLEKVRELQTVDKLLLCKDTKLTATTSLSPMSSSNSSHSYISPSLLHQYELRKEVCYTDRSPPKLKPYFTRPVKDACSVLCGLNNDHCVEVGSCEFRLPPVLSPITSPQWRRSLSCQSSTASEDEEVFDTDANRAAKSPEPHVVQMVNSSNENTEDFLQRIPEEMEVISSSFRALTDETKGKPQSSSNDDKNVSEQKEEGSLHYSDHEDKIEEGSKSSEQCSPEPKMKTTHGSGVQTEPCSSLSSNEEDCESFRDEEEQHSAGEEGCFSKQTFREIQGTEPDGDCQLNVLDELTAYEQDILLVEVTQDDPELFQNLPKQSLLKLGPVRRAVDPIINTFKKVTFSPRIDGSSSELEQKITPVLRHFADVSPDISEESESRPWRPRSSTTLTKIQNTFPAAYKQTRHVDHSDANNSQVDGGLERAHPILNMNSHISPQTSSASGLWLSNSAKVADGHQKINSYCRLYFSESHLCDYKTCRFHHLPLKGHEKFCIEQVTKFTKIPVCLKKAGDIFTGYYQSSPPGMYFSVQIFLSLLWALLRAGMVLEVFSVLSVSVAHGKVPDHEFLLALFDFVRDKNLKGFLPKLMDLTKKMAKAGLELNVDCLEGVKNFPLFQHNVHPNSSVSVSGSHSTQIPKYLNLTHALVEIGLCTKQEDWKRMGEVFRTLCHFTLHPNQVERLSGCVAIGLLSESKVKGSLPFAVFAEIACQNEGEDSLLKAFVGRIGVSLMLRYHKTHQWTNGRRVVEVMSSSKVNYGTLKGLFGNEDRASRCYLVTVATELFLLSSSVEGALNTLRENDWFLSSSSWPCEPADLESRTRLLTCLAEKTSHRDTLEVLCHLPGVKEPNDLIDISRYSPQFNSHLQVCMEKQILPVAADTVNFMLCKKLPVDHSVLQTLIHKLGKQNFWLLARRLFKLSQNLGYYPEISAPPGFMSLTVPCRLGEVELVLAFEKFITVNASVILPLPETSTTSLSITLKRTQSCESEYISAGSRVLSAARIPRPKLTVHYTTVNSSQEQVFTLDVSSARRWLQHNHLWANEIWTL</sequence>
<dbReference type="GeneID" id="106526495"/>
<evidence type="ECO:0000259" key="9">
    <source>
        <dbReference type="Pfam" id="PF14669"/>
    </source>
</evidence>
<dbReference type="GO" id="GO:0048137">
    <property type="term" value="P:spermatocyte division"/>
    <property type="evidence" value="ECO:0007669"/>
    <property type="project" value="TreeGrafter"/>
</dbReference>
<reference evidence="11" key="1">
    <citation type="submission" date="2025-08" db="UniProtKB">
        <authorList>
            <consortium name="RefSeq"/>
        </authorList>
    </citation>
    <scope>IDENTIFICATION</scope>
    <source>
        <strain evidence="11">Quisiro</strain>
        <tissue evidence="11">Liver</tissue>
    </source>
</reference>
<feature type="region of interest" description="Disordered" evidence="8">
    <location>
        <begin position="882"/>
        <end position="975"/>
    </location>
</feature>
<feature type="compositionally biased region" description="Polar residues" evidence="8">
    <location>
        <begin position="392"/>
        <end position="405"/>
    </location>
</feature>
<dbReference type="KEGG" id="alim:106526495"/>
<dbReference type="PANTHER" id="PTHR35671:SF1">
    <property type="entry name" value="PROTEIN TOPAZ1"/>
    <property type="match status" value="1"/>
</dbReference>
<dbReference type="InterPro" id="IPR038952">
    <property type="entry name" value="TOPAZ1"/>
</dbReference>
<evidence type="ECO:0000256" key="1">
    <source>
        <dbReference type="ARBA" id="ARBA00002132"/>
    </source>
</evidence>
<dbReference type="Proteomes" id="UP000192220">
    <property type="component" value="Unplaced"/>
</dbReference>
<keyword evidence="4" id="KW-0963">Cytoplasm</keyword>
<feature type="compositionally biased region" description="Basic and acidic residues" evidence="8">
    <location>
        <begin position="960"/>
        <end position="972"/>
    </location>
</feature>
<evidence type="ECO:0000313" key="11">
    <source>
        <dbReference type="RefSeq" id="XP_013876574.1"/>
    </source>
</evidence>
<keyword evidence="5" id="KW-0221">Differentiation</keyword>
<feature type="region of interest" description="Disordered" evidence="8">
    <location>
        <begin position="385"/>
        <end position="459"/>
    </location>
</feature>
<dbReference type="PANTHER" id="PTHR35671">
    <property type="entry name" value="PROTEIN TOPAZ1"/>
    <property type="match status" value="1"/>
</dbReference>
<proteinExistence type="predicted"/>
<dbReference type="GO" id="GO:0030154">
    <property type="term" value="P:cell differentiation"/>
    <property type="evidence" value="ECO:0007669"/>
    <property type="project" value="UniProtKB-KW"/>
</dbReference>
<feature type="compositionally biased region" description="Polar residues" evidence="8">
    <location>
        <begin position="939"/>
        <end position="954"/>
    </location>
</feature>
<dbReference type="CTD" id="375337"/>
<protein>
    <recommendedName>
        <fullName evidence="3">Protein TOPAZ1</fullName>
    </recommendedName>
    <alternativeName>
        <fullName evidence="7">Testis- and ovary-specific PAZ domain-containing protein 1</fullName>
    </alternativeName>
</protein>
<feature type="region of interest" description="Disordered" evidence="8">
    <location>
        <begin position="682"/>
        <end position="709"/>
    </location>
</feature>
<evidence type="ECO:0000313" key="10">
    <source>
        <dbReference type="Proteomes" id="UP000192220"/>
    </source>
</evidence>
<keyword evidence="6" id="KW-0744">Spermatogenesis</keyword>
<dbReference type="InterPro" id="IPR029435">
    <property type="entry name" value="TOPAZ1_dom"/>
</dbReference>
<comment type="function">
    <text evidence="1">Important for normal spermatogenesis and male fertility. Specifically required for progression to the post-meiotic stages of spermatocyte development. Seems to be necessary for normal expression levels of a number of testis-expressed gene transcripts, although its role in this process is unclear.</text>
</comment>
<feature type="region of interest" description="Disordered" evidence="8">
    <location>
        <begin position="284"/>
        <end position="306"/>
    </location>
</feature>
<evidence type="ECO:0000256" key="4">
    <source>
        <dbReference type="ARBA" id="ARBA00022490"/>
    </source>
</evidence>
<feature type="compositionally biased region" description="Polar residues" evidence="8">
    <location>
        <begin position="560"/>
        <end position="590"/>
    </location>
</feature>
<comment type="subcellular location">
    <subcellularLocation>
        <location evidence="2">Cytoplasm</location>
        <location evidence="2">Cytosol</location>
    </subcellularLocation>
</comment>